<feature type="compositionally biased region" description="Polar residues" evidence="1">
    <location>
        <begin position="153"/>
        <end position="162"/>
    </location>
</feature>
<keyword evidence="2" id="KW-1133">Transmembrane helix</keyword>
<dbReference type="PaxDb" id="4113-PGSC0003DMT400090548"/>
<accession>M1DKM7</accession>
<dbReference type="Pfam" id="PF20167">
    <property type="entry name" value="Transposase_32"/>
    <property type="match status" value="1"/>
</dbReference>
<feature type="transmembrane region" description="Helical" evidence="2">
    <location>
        <begin position="54"/>
        <end position="74"/>
    </location>
</feature>
<dbReference type="Gramene" id="PGSC0003DMT400090548">
    <property type="protein sequence ID" value="PGSC0003DMT400090548"/>
    <property type="gene ID" value="PGSC0003DMG400040119"/>
</dbReference>
<feature type="transmembrane region" description="Helical" evidence="2">
    <location>
        <begin position="12"/>
        <end position="34"/>
    </location>
</feature>
<dbReference type="HOGENOM" id="CLU_028647_3_0_1"/>
<protein>
    <submittedName>
        <fullName evidence="4">Integrase core domain containing protein</fullName>
    </submittedName>
</protein>
<dbReference type="InterPro" id="IPR046796">
    <property type="entry name" value="Transposase_32_dom"/>
</dbReference>
<dbReference type="Proteomes" id="UP000011115">
    <property type="component" value="Unassembled WGS sequence"/>
</dbReference>
<evidence type="ECO:0000256" key="2">
    <source>
        <dbReference type="SAM" id="Phobius"/>
    </source>
</evidence>
<sequence length="190" mass="21239">MHIGVDGERAEWVSTLHLGIWKTTLNLVATFFGLLVRNRVSPTKDDNALTWDRAVMVAALVAGFEIDFVCMLLAEIHERTFRSTTTLPFSCMNFQLCRDGEDNLQADLDAILCSPTDELESAPTALVDDTVLDSLFSEDIALPEPTCACGKSPRSNRISNTTEDAREKKQECQENEKARRSSIVDEELRQ</sequence>
<feature type="domain" description="Putative plant transposon protein" evidence="3">
    <location>
        <begin position="5"/>
        <end position="99"/>
    </location>
</feature>
<dbReference type="EnsemblPlants" id="PGSC0003DMT400090548">
    <property type="protein sequence ID" value="PGSC0003DMT400090548"/>
    <property type="gene ID" value="PGSC0003DMG400040119"/>
</dbReference>
<evidence type="ECO:0000313" key="5">
    <source>
        <dbReference type="Proteomes" id="UP000011115"/>
    </source>
</evidence>
<proteinExistence type="predicted"/>
<dbReference type="InParanoid" id="M1DKM7"/>
<feature type="compositionally biased region" description="Basic and acidic residues" evidence="1">
    <location>
        <begin position="163"/>
        <end position="190"/>
    </location>
</feature>
<keyword evidence="2" id="KW-0812">Transmembrane</keyword>
<reference evidence="4" key="2">
    <citation type="submission" date="2015-06" db="UniProtKB">
        <authorList>
            <consortium name="EnsemblPlants"/>
        </authorList>
    </citation>
    <scope>IDENTIFICATION</scope>
    <source>
        <strain evidence="4">DM1-3 516 R44</strain>
    </source>
</reference>
<dbReference type="AlphaFoldDB" id="M1DKM7"/>
<reference evidence="5" key="1">
    <citation type="journal article" date="2011" name="Nature">
        <title>Genome sequence and analysis of the tuber crop potato.</title>
        <authorList>
            <consortium name="The Potato Genome Sequencing Consortium"/>
        </authorList>
    </citation>
    <scope>NUCLEOTIDE SEQUENCE [LARGE SCALE GENOMIC DNA]</scope>
    <source>
        <strain evidence="5">cv. DM1-3 516 R44</strain>
    </source>
</reference>
<evidence type="ECO:0000256" key="1">
    <source>
        <dbReference type="SAM" id="MobiDB-lite"/>
    </source>
</evidence>
<keyword evidence="2" id="KW-0472">Membrane</keyword>
<evidence type="ECO:0000313" key="4">
    <source>
        <dbReference type="EnsemblPlants" id="PGSC0003DMT400090548"/>
    </source>
</evidence>
<keyword evidence="5" id="KW-1185">Reference proteome</keyword>
<name>M1DKM7_SOLTU</name>
<evidence type="ECO:0000259" key="3">
    <source>
        <dbReference type="Pfam" id="PF20167"/>
    </source>
</evidence>
<organism evidence="4 5">
    <name type="scientific">Solanum tuberosum</name>
    <name type="common">Potato</name>
    <dbReference type="NCBI Taxonomy" id="4113"/>
    <lineage>
        <taxon>Eukaryota</taxon>
        <taxon>Viridiplantae</taxon>
        <taxon>Streptophyta</taxon>
        <taxon>Embryophyta</taxon>
        <taxon>Tracheophyta</taxon>
        <taxon>Spermatophyta</taxon>
        <taxon>Magnoliopsida</taxon>
        <taxon>eudicotyledons</taxon>
        <taxon>Gunneridae</taxon>
        <taxon>Pentapetalae</taxon>
        <taxon>asterids</taxon>
        <taxon>lamiids</taxon>
        <taxon>Solanales</taxon>
        <taxon>Solanaceae</taxon>
        <taxon>Solanoideae</taxon>
        <taxon>Solaneae</taxon>
        <taxon>Solanum</taxon>
    </lineage>
</organism>
<feature type="region of interest" description="Disordered" evidence="1">
    <location>
        <begin position="147"/>
        <end position="190"/>
    </location>
</feature>